<dbReference type="EMBL" id="JASUXU010000092">
    <property type="protein sequence ID" value="KAK0307767.1"/>
    <property type="molecule type" value="Genomic_DNA"/>
</dbReference>
<name>A0AAN6F9Q3_9PEZI</name>
<dbReference type="PANTHER" id="PTHR37535">
    <property type="entry name" value="FLUG DOMAIN PROTEIN"/>
    <property type="match status" value="1"/>
</dbReference>
<dbReference type="InterPro" id="IPR021842">
    <property type="entry name" value="DUF3435"/>
</dbReference>
<comment type="caution">
    <text evidence="1">The sequence shown here is derived from an EMBL/GenBank/DDBJ whole genome shotgun (WGS) entry which is preliminary data.</text>
</comment>
<dbReference type="Proteomes" id="UP001168146">
    <property type="component" value="Unassembled WGS sequence"/>
</dbReference>
<evidence type="ECO:0000313" key="1">
    <source>
        <dbReference type="EMBL" id="KAK0307767.1"/>
    </source>
</evidence>
<dbReference type="PANTHER" id="PTHR37535:SF2">
    <property type="entry name" value="FINGER DOMAIN PROTEIN, PUTATIVE (AFU_ORTHOLOGUE AFUA_6G09300)-RELATED"/>
    <property type="match status" value="1"/>
</dbReference>
<evidence type="ECO:0000313" key="2">
    <source>
        <dbReference type="Proteomes" id="UP001168146"/>
    </source>
</evidence>
<organism evidence="1 2">
    <name type="scientific">Friedmanniomyces endolithicus</name>
    <dbReference type="NCBI Taxonomy" id="329885"/>
    <lineage>
        <taxon>Eukaryota</taxon>
        <taxon>Fungi</taxon>
        <taxon>Dikarya</taxon>
        <taxon>Ascomycota</taxon>
        <taxon>Pezizomycotina</taxon>
        <taxon>Dothideomycetes</taxon>
        <taxon>Dothideomycetidae</taxon>
        <taxon>Mycosphaerellales</taxon>
        <taxon>Teratosphaeriaceae</taxon>
        <taxon>Friedmanniomyces</taxon>
    </lineage>
</organism>
<proteinExistence type="predicted"/>
<protein>
    <submittedName>
        <fullName evidence="1">Uncharacterized protein</fullName>
    </submittedName>
</protein>
<sequence>MLLEFTFRRTKTYRAPKQPNTFPIPEVCNDSCLPLCPQIALMFADEAFAPPSLTGPDHLFSLEVPTDLRQLKLPIKQTVGDKPIFRTVVKTADGYEVSPTDAATYDWLNQQLKRLGAETSFRAPSRGVCVSERQRRGAR</sequence>
<gene>
    <name evidence="1" type="ORF">LTR82_015804</name>
</gene>
<reference evidence="1" key="1">
    <citation type="submission" date="2021-12" db="EMBL/GenBank/DDBJ databases">
        <title>Black yeast isolated from Biological Soil Crust.</title>
        <authorList>
            <person name="Kurbessoian T."/>
        </authorList>
    </citation>
    <scope>NUCLEOTIDE SEQUENCE</scope>
    <source>
        <strain evidence="1">CCFEE 5208</strain>
    </source>
</reference>
<accession>A0AAN6F9Q3</accession>
<dbReference type="AlphaFoldDB" id="A0AAN6F9Q3"/>
<dbReference type="Pfam" id="PF11917">
    <property type="entry name" value="DUF3435"/>
    <property type="match status" value="1"/>
</dbReference>